<gene>
    <name evidence="2" type="ORF">KFE25_012803</name>
</gene>
<organism evidence="2 3">
    <name type="scientific">Diacronema lutheri</name>
    <name type="common">Unicellular marine alga</name>
    <name type="synonym">Monochrysis lutheri</name>
    <dbReference type="NCBI Taxonomy" id="2081491"/>
    <lineage>
        <taxon>Eukaryota</taxon>
        <taxon>Haptista</taxon>
        <taxon>Haptophyta</taxon>
        <taxon>Pavlovophyceae</taxon>
        <taxon>Pavlovales</taxon>
        <taxon>Pavlovaceae</taxon>
        <taxon>Diacronema</taxon>
    </lineage>
</organism>
<proteinExistence type="predicted"/>
<dbReference type="Pfam" id="PF01661">
    <property type="entry name" value="Macro"/>
    <property type="match status" value="1"/>
</dbReference>
<dbReference type="EMBL" id="JAGTXO010000040">
    <property type="protein sequence ID" value="KAG8459468.1"/>
    <property type="molecule type" value="Genomic_DNA"/>
</dbReference>
<dbReference type="Proteomes" id="UP000751190">
    <property type="component" value="Unassembled WGS sequence"/>
</dbReference>
<reference evidence="2" key="1">
    <citation type="submission" date="2021-05" db="EMBL/GenBank/DDBJ databases">
        <title>The genome of the haptophyte Pavlova lutheri (Diacronema luteri, Pavlovales) - a model for lipid biosynthesis in eukaryotic algae.</title>
        <authorList>
            <person name="Hulatt C.J."/>
            <person name="Posewitz M.C."/>
        </authorList>
    </citation>
    <scope>NUCLEOTIDE SEQUENCE</scope>
    <source>
        <strain evidence="2">NIVA-4/92</strain>
    </source>
</reference>
<dbReference type="Gene3D" id="3.40.220.10">
    <property type="entry name" value="Leucine Aminopeptidase, subunit E, domain 1"/>
    <property type="match status" value="1"/>
</dbReference>
<name>A0A8J5X4X3_DIALT</name>
<dbReference type="InterPro" id="IPR043472">
    <property type="entry name" value="Macro_dom-like"/>
</dbReference>
<protein>
    <recommendedName>
        <fullName evidence="1">Macro domain-containing protein</fullName>
    </recommendedName>
</protein>
<comment type="caution">
    <text evidence="2">The sequence shown here is derived from an EMBL/GenBank/DDBJ whole genome shotgun (WGS) entry which is preliminary data.</text>
</comment>
<accession>A0A8J5X4X3</accession>
<dbReference type="SMART" id="SM00506">
    <property type="entry name" value="A1pp"/>
    <property type="match status" value="1"/>
</dbReference>
<dbReference type="PROSITE" id="PS51154">
    <property type="entry name" value="MACRO"/>
    <property type="match status" value="1"/>
</dbReference>
<feature type="domain" description="Macro" evidence="1">
    <location>
        <begin position="1"/>
        <end position="205"/>
    </location>
</feature>
<dbReference type="AlphaFoldDB" id="A0A8J5X4X3"/>
<sequence length="342" mass="35483">MVRMGDDAVEVQLVAGRLDDLASLALLARRVDCVVNSANAALLTRGVSGIAGALLALGGEALLRESDAAKAAAGGEVPVGRAVWTGAGALGCRGIAHAVALRYGPRGREPATPAAVEAAFLDALRVADEHACASLACYVMCARAGFSTVPSSSDAPAVMLAAMLAAIEAFRARAPRERGLPRALRKILLFVPAARLLRAVAPAHAPHAVLWCDDGARAARAVERLRRAGARAERADWDAALSAFSAREEPSGRGVEKSTGAGRSPSAAAWALVVGWEARDVALEQLRAARAAPRHWLRVVCSAVAASDSEMRVEAWCAGAHWVTASADELVDEMLAAELDGI</sequence>
<dbReference type="InterPro" id="IPR002589">
    <property type="entry name" value="Macro_dom"/>
</dbReference>
<evidence type="ECO:0000313" key="3">
    <source>
        <dbReference type="Proteomes" id="UP000751190"/>
    </source>
</evidence>
<evidence type="ECO:0000313" key="2">
    <source>
        <dbReference type="EMBL" id="KAG8459468.1"/>
    </source>
</evidence>
<dbReference type="SUPFAM" id="SSF52949">
    <property type="entry name" value="Macro domain-like"/>
    <property type="match status" value="1"/>
</dbReference>
<evidence type="ECO:0000259" key="1">
    <source>
        <dbReference type="PROSITE" id="PS51154"/>
    </source>
</evidence>
<keyword evidence="3" id="KW-1185">Reference proteome</keyword>